<dbReference type="InterPro" id="IPR050253">
    <property type="entry name" value="Seed_Storage-Functional"/>
</dbReference>
<dbReference type="CDD" id="cd02244">
    <property type="entry name" value="cupin_7S_vicilin-like_N"/>
    <property type="match status" value="1"/>
</dbReference>
<keyword evidence="1" id="KW-0732">Signal</keyword>
<dbReference type="InterPro" id="IPR006045">
    <property type="entry name" value="Cupin_1"/>
</dbReference>
<protein>
    <recommendedName>
        <fullName evidence="2">Cupin type-1 domain-containing protein</fullName>
    </recommendedName>
</protein>
<evidence type="ECO:0000259" key="2">
    <source>
        <dbReference type="SMART" id="SM00835"/>
    </source>
</evidence>
<dbReference type="InterPro" id="IPR014710">
    <property type="entry name" value="RmlC-like_jellyroll"/>
</dbReference>
<dbReference type="SMART" id="SM00835">
    <property type="entry name" value="Cupin_1"/>
    <property type="match status" value="1"/>
</dbReference>
<dbReference type="AlphaFoldDB" id="A0AAN8TM93"/>
<sequence>MGNIRTLLLLVLVLFVASVCGYEYEGRKSEQRTQGEKWFLLRQLHNVVKTDAGSMRMVKGGYRAGSVLHSPMHIGFISMEPNSLFIPQYLDSDLVLFVHHGEARVGHIYRDELAERSLKQGDVYTIPAGSAFYLENRNENQRLRIICSIDITSESMGWHAFQSFFIGGGTHPASVLAGFDHTTLSTALNVSTEELKTFLTRQTSGPIVHLSGSHHTNMWSEFLAQEPTKN</sequence>
<feature type="chain" id="PRO_5042926606" description="Cupin type-1 domain-containing protein" evidence="1">
    <location>
        <begin position="22"/>
        <end position="230"/>
    </location>
</feature>
<feature type="signal peptide" evidence="1">
    <location>
        <begin position="1"/>
        <end position="21"/>
    </location>
</feature>
<feature type="domain" description="Cupin type-1" evidence="2">
    <location>
        <begin position="39"/>
        <end position="196"/>
    </location>
</feature>
<evidence type="ECO:0000313" key="4">
    <source>
        <dbReference type="Proteomes" id="UP001371456"/>
    </source>
</evidence>
<dbReference type="Proteomes" id="UP001371456">
    <property type="component" value="Unassembled WGS sequence"/>
</dbReference>
<dbReference type="Gene3D" id="2.60.120.10">
    <property type="entry name" value="Jelly Rolls"/>
    <property type="match status" value="1"/>
</dbReference>
<keyword evidence="4" id="KW-1185">Reference proteome</keyword>
<accession>A0AAN8TM93</accession>
<comment type="caution">
    <text evidence="3">The sequence shown here is derived from an EMBL/GenBank/DDBJ whole genome shotgun (WGS) entry which is preliminary data.</text>
</comment>
<gene>
    <name evidence="3" type="ORF">RDI58_016596</name>
</gene>
<dbReference type="EMBL" id="JBANQN010000006">
    <property type="protein sequence ID" value="KAK6788071.1"/>
    <property type="molecule type" value="Genomic_DNA"/>
</dbReference>
<reference evidence="3 4" key="1">
    <citation type="submission" date="2024-02" db="EMBL/GenBank/DDBJ databases">
        <title>de novo genome assembly of Solanum bulbocastanum strain 11H21.</title>
        <authorList>
            <person name="Hosaka A.J."/>
        </authorList>
    </citation>
    <scope>NUCLEOTIDE SEQUENCE [LARGE SCALE GENOMIC DNA]</scope>
    <source>
        <tissue evidence="3">Young leaves</tissue>
    </source>
</reference>
<dbReference type="SUPFAM" id="SSF51182">
    <property type="entry name" value="RmlC-like cupins"/>
    <property type="match status" value="1"/>
</dbReference>
<dbReference type="PANTHER" id="PTHR31189">
    <property type="entry name" value="OS03G0336100 PROTEIN-RELATED"/>
    <property type="match status" value="1"/>
</dbReference>
<name>A0AAN8TM93_SOLBU</name>
<organism evidence="3 4">
    <name type="scientific">Solanum bulbocastanum</name>
    <name type="common">Wild potato</name>
    <dbReference type="NCBI Taxonomy" id="147425"/>
    <lineage>
        <taxon>Eukaryota</taxon>
        <taxon>Viridiplantae</taxon>
        <taxon>Streptophyta</taxon>
        <taxon>Embryophyta</taxon>
        <taxon>Tracheophyta</taxon>
        <taxon>Spermatophyta</taxon>
        <taxon>Magnoliopsida</taxon>
        <taxon>eudicotyledons</taxon>
        <taxon>Gunneridae</taxon>
        <taxon>Pentapetalae</taxon>
        <taxon>asterids</taxon>
        <taxon>lamiids</taxon>
        <taxon>Solanales</taxon>
        <taxon>Solanaceae</taxon>
        <taxon>Solanoideae</taxon>
        <taxon>Solaneae</taxon>
        <taxon>Solanum</taxon>
    </lineage>
</organism>
<dbReference type="Pfam" id="PF00190">
    <property type="entry name" value="Cupin_1"/>
    <property type="match status" value="1"/>
</dbReference>
<dbReference type="InterPro" id="IPR011051">
    <property type="entry name" value="RmlC_Cupin_sf"/>
</dbReference>
<proteinExistence type="predicted"/>
<evidence type="ECO:0000256" key="1">
    <source>
        <dbReference type="SAM" id="SignalP"/>
    </source>
</evidence>
<dbReference type="PANTHER" id="PTHR31189:SF34">
    <property type="entry name" value="CUPIN TYPE-1 DOMAIN-CONTAINING PROTEIN"/>
    <property type="match status" value="1"/>
</dbReference>
<evidence type="ECO:0000313" key="3">
    <source>
        <dbReference type="EMBL" id="KAK6788071.1"/>
    </source>
</evidence>